<keyword evidence="3" id="KW-1185">Reference proteome</keyword>
<gene>
    <name evidence="2" type="ORF">ACFFU9_09315</name>
</gene>
<evidence type="ECO:0000313" key="3">
    <source>
        <dbReference type="Proteomes" id="UP001589585"/>
    </source>
</evidence>
<evidence type="ECO:0000256" key="1">
    <source>
        <dbReference type="SAM" id="MobiDB-lite"/>
    </source>
</evidence>
<accession>A0ABV5FC22</accession>
<dbReference type="NCBIfam" id="TIGR01200">
    <property type="entry name" value="GLPGLI"/>
    <property type="match status" value="1"/>
</dbReference>
<proteinExistence type="predicted"/>
<dbReference type="Pfam" id="PF09697">
    <property type="entry name" value="Porph_ging"/>
    <property type="match status" value="1"/>
</dbReference>
<name>A0ABV5FC22_9FLAO</name>
<dbReference type="Proteomes" id="UP001589585">
    <property type="component" value="Unassembled WGS sequence"/>
</dbReference>
<dbReference type="InterPro" id="IPR005901">
    <property type="entry name" value="GLPGLI"/>
</dbReference>
<evidence type="ECO:0000313" key="2">
    <source>
        <dbReference type="EMBL" id="MFB9056939.1"/>
    </source>
</evidence>
<comment type="caution">
    <text evidence="2">The sequence shown here is derived from an EMBL/GenBank/DDBJ whole genome shotgun (WGS) entry which is preliminary data.</text>
</comment>
<feature type="region of interest" description="Disordered" evidence="1">
    <location>
        <begin position="264"/>
        <end position="284"/>
    </location>
</feature>
<dbReference type="EMBL" id="JBHMFC010000035">
    <property type="protein sequence ID" value="MFB9056939.1"/>
    <property type="molecule type" value="Genomic_DNA"/>
</dbReference>
<organism evidence="2 3">
    <name type="scientific">Mariniflexile ostreae</name>
    <dbReference type="NCBI Taxonomy" id="1520892"/>
    <lineage>
        <taxon>Bacteria</taxon>
        <taxon>Pseudomonadati</taxon>
        <taxon>Bacteroidota</taxon>
        <taxon>Flavobacteriia</taxon>
        <taxon>Flavobacteriales</taxon>
        <taxon>Flavobacteriaceae</taxon>
        <taxon>Mariniflexile</taxon>
    </lineage>
</organism>
<sequence length="284" mass="32590">MNLNAITFFIAFSLIFTNRLLAQDFQGRAYYESKTTVDMSDFEGREMSEEQKQRIAGHMKRMFEKNYLLTFNRSESLYKEEDHIEAQSARSGRFRGMMHGINGGPQYKNIKDLALLKNVDLFGKQFLIKDTLPKFEWKMENESKQIGEYLCFKATTVKEAEVSNTSRFRGARGNDSPKAGEKETDEETEIKQVIVTAWFTPQIPVNQGPDDYWGLPGLILEINADKTTILCSKIVLNPEVKEEIMAPSKGKKVTRAEFENISKKKIEELQNMNQGRDGGGRSRR</sequence>
<protein>
    <submittedName>
        <fullName evidence="2">GLPGLI family protein</fullName>
    </submittedName>
</protein>
<dbReference type="RefSeq" id="WP_379861153.1">
    <property type="nucleotide sequence ID" value="NZ_JBHMFC010000035.1"/>
</dbReference>
<reference evidence="2 3" key="1">
    <citation type="submission" date="2024-09" db="EMBL/GenBank/DDBJ databases">
        <authorList>
            <person name="Sun Q."/>
            <person name="Mori K."/>
        </authorList>
    </citation>
    <scope>NUCLEOTIDE SEQUENCE [LARGE SCALE GENOMIC DNA]</scope>
    <source>
        <strain evidence="2 3">CECT 8622</strain>
    </source>
</reference>
<feature type="region of interest" description="Disordered" evidence="1">
    <location>
        <begin position="165"/>
        <end position="187"/>
    </location>
</feature>